<comment type="similarity">
    <text evidence="2">Belongs to the histone deacetylase family. HD type 1 subfamily.</text>
</comment>
<dbReference type="Gene3D" id="3.40.800.20">
    <property type="entry name" value="Histone deacetylase domain"/>
    <property type="match status" value="2"/>
</dbReference>
<dbReference type="InterPro" id="IPR023696">
    <property type="entry name" value="Ureohydrolase_dom_sf"/>
</dbReference>
<gene>
    <name evidence="15" type="ORF">PACLA_8A079896</name>
</gene>
<keyword evidence="4" id="KW-0678">Repressor</keyword>
<evidence type="ECO:0000256" key="2">
    <source>
        <dbReference type="ARBA" id="ARBA00006457"/>
    </source>
</evidence>
<dbReference type="EC" id="3.5.1.98" evidence="3"/>
<dbReference type="GO" id="GO:0031507">
    <property type="term" value="P:heterochromatin formation"/>
    <property type="evidence" value="ECO:0007669"/>
    <property type="project" value="TreeGrafter"/>
</dbReference>
<dbReference type="InterPro" id="IPR023801">
    <property type="entry name" value="His_deacetylse_dom"/>
</dbReference>
<evidence type="ECO:0000256" key="11">
    <source>
        <dbReference type="ARBA" id="ARBA00049136"/>
    </source>
</evidence>
<dbReference type="PRINTS" id="PR01271">
    <property type="entry name" value="HISDACETLASE"/>
</dbReference>
<accession>A0A6S7G8G8</accession>
<dbReference type="SUPFAM" id="SSF52768">
    <property type="entry name" value="Arginase/deacetylase"/>
    <property type="match status" value="1"/>
</dbReference>
<comment type="catalytic activity">
    <reaction evidence="13">
        <text>N(6)-acetyl-L-lysyl-[histone] + H2O = L-lysyl-[histone] + acetate</text>
        <dbReference type="Rhea" id="RHEA:58196"/>
        <dbReference type="Rhea" id="RHEA-COMP:9845"/>
        <dbReference type="Rhea" id="RHEA-COMP:11338"/>
        <dbReference type="ChEBI" id="CHEBI:15377"/>
        <dbReference type="ChEBI" id="CHEBI:29969"/>
        <dbReference type="ChEBI" id="CHEBI:30089"/>
        <dbReference type="ChEBI" id="CHEBI:61930"/>
        <dbReference type="EC" id="3.5.1.98"/>
    </reaction>
    <physiologicalReaction direction="left-to-right" evidence="13">
        <dbReference type="Rhea" id="RHEA:58197"/>
    </physiologicalReaction>
</comment>
<keyword evidence="8" id="KW-0805">Transcription regulation</keyword>
<evidence type="ECO:0000313" key="15">
    <source>
        <dbReference type="EMBL" id="CAB3987103.1"/>
    </source>
</evidence>
<dbReference type="GO" id="GO:0141221">
    <property type="term" value="F:histone deacetylase activity, hydrolytic mechanism"/>
    <property type="evidence" value="ECO:0007669"/>
    <property type="project" value="UniProtKB-EC"/>
</dbReference>
<reference evidence="15" key="1">
    <citation type="submission" date="2020-04" db="EMBL/GenBank/DDBJ databases">
        <authorList>
            <person name="Alioto T."/>
            <person name="Alioto T."/>
            <person name="Gomez Garrido J."/>
        </authorList>
    </citation>
    <scope>NUCLEOTIDE SEQUENCE</scope>
    <source>
        <strain evidence="15">A484AB</strain>
    </source>
</reference>
<comment type="caution">
    <text evidence="15">The sequence shown here is derived from an EMBL/GenBank/DDBJ whole genome shotgun (WGS) entry which is preliminary data.</text>
</comment>
<dbReference type="PANTHER" id="PTHR10625">
    <property type="entry name" value="HISTONE DEACETYLASE HDAC1-RELATED"/>
    <property type="match status" value="1"/>
</dbReference>
<comment type="subcellular location">
    <subcellularLocation>
        <location evidence="1">Nucleus</location>
    </subcellularLocation>
</comment>
<sequence>MSTERKIAYVYSDEFIHYCNQLPKVKQRASLVHSLIEAYGLLNLNNISIVQPEAATFKELAKFHSKDYITCLQKADDCDEHDVEESLEEFGIGYDCPAFEDFYKCLTMVAGGTLKAVECLDNKSHSIAINWCGGWHHAHRVVKEVNSYFQPDAIVCQCGVDGLAGDPMNSFNLTQYGLGASVHYISSLEKPLLLLGGGGYNFPNAARCWTYITAMVLGKKLPEDIPDHEVQ</sequence>
<dbReference type="AlphaFoldDB" id="A0A6S7G8G8"/>
<keyword evidence="10" id="KW-0539">Nucleus</keyword>
<dbReference type="Proteomes" id="UP001152795">
    <property type="component" value="Unassembled WGS sequence"/>
</dbReference>
<evidence type="ECO:0000259" key="14">
    <source>
        <dbReference type="Pfam" id="PF00850"/>
    </source>
</evidence>
<dbReference type="OrthoDB" id="73273at2759"/>
<evidence type="ECO:0000256" key="9">
    <source>
        <dbReference type="ARBA" id="ARBA00023163"/>
    </source>
</evidence>
<dbReference type="Pfam" id="PF00850">
    <property type="entry name" value="Hist_deacetyl"/>
    <property type="match status" value="1"/>
</dbReference>
<evidence type="ECO:0000256" key="12">
    <source>
        <dbReference type="ARBA" id="ARBA00049193"/>
    </source>
</evidence>
<comment type="catalytic activity">
    <reaction evidence="12">
        <text>N(6)-(2E)-butenoyl-L-lysyl-[protein] + H2O = (2E)-2-butenoate + L-lysyl-[protein]</text>
        <dbReference type="Rhea" id="RHEA:69172"/>
        <dbReference type="Rhea" id="RHEA-COMP:9752"/>
        <dbReference type="Rhea" id="RHEA-COMP:13707"/>
        <dbReference type="ChEBI" id="CHEBI:15377"/>
        <dbReference type="ChEBI" id="CHEBI:29969"/>
        <dbReference type="ChEBI" id="CHEBI:35899"/>
        <dbReference type="ChEBI" id="CHEBI:137954"/>
    </reaction>
    <physiologicalReaction direction="left-to-right" evidence="12">
        <dbReference type="Rhea" id="RHEA:69173"/>
    </physiologicalReaction>
</comment>
<dbReference type="PANTHER" id="PTHR10625:SF14">
    <property type="entry name" value="HISTONE DEACETYLASE 8"/>
    <property type="match status" value="1"/>
</dbReference>
<dbReference type="GO" id="GO:0005634">
    <property type="term" value="C:nucleus"/>
    <property type="evidence" value="ECO:0007669"/>
    <property type="project" value="UniProtKB-SubCell"/>
</dbReference>
<evidence type="ECO:0000256" key="6">
    <source>
        <dbReference type="ARBA" id="ARBA00022801"/>
    </source>
</evidence>
<evidence type="ECO:0000256" key="10">
    <source>
        <dbReference type="ARBA" id="ARBA00023242"/>
    </source>
</evidence>
<evidence type="ECO:0000256" key="8">
    <source>
        <dbReference type="ARBA" id="ARBA00023015"/>
    </source>
</evidence>
<evidence type="ECO:0000256" key="1">
    <source>
        <dbReference type="ARBA" id="ARBA00004123"/>
    </source>
</evidence>
<feature type="domain" description="Histone deacetylase" evidence="14">
    <location>
        <begin position="23"/>
        <end position="140"/>
    </location>
</feature>
<evidence type="ECO:0000256" key="3">
    <source>
        <dbReference type="ARBA" id="ARBA00012111"/>
    </source>
</evidence>
<evidence type="ECO:0000256" key="13">
    <source>
        <dbReference type="ARBA" id="ARBA00049416"/>
    </source>
</evidence>
<keyword evidence="16" id="KW-1185">Reference proteome</keyword>
<dbReference type="GO" id="GO:0046872">
    <property type="term" value="F:metal ion binding"/>
    <property type="evidence" value="ECO:0007669"/>
    <property type="project" value="UniProtKB-KW"/>
</dbReference>
<evidence type="ECO:0000256" key="7">
    <source>
        <dbReference type="ARBA" id="ARBA00022853"/>
    </source>
</evidence>
<keyword evidence="5" id="KW-0479">Metal-binding</keyword>
<dbReference type="InterPro" id="IPR003084">
    <property type="entry name" value="HDAC_I/II"/>
</dbReference>
<keyword evidence="9" id="KW-0804">Transcription</keyword>
<comment type="catalytic activity">
    <reaction evidence="11">
        <text>N(6)-acetyl-L-lysyl-[protein] + H2O = L-lysyl-[protein] + acetate</text>
        <dbReference type="Rhea" id="RHEA:58108"/>
        <dbReference type="Rhea" id="RHEA-COMP:9752"/>
        <dbReference type="Rhea" id="RHEA-COMP:10731"/>
        <dbReference type="ChEBI" id="CHEBI:15377"/>
        <dbReference type="ChEBI" id="CHEBI:29969"/>
        <dbReference type="ChEBI" id="CHEBI:30089"/>
        <dbReference type="ChEBI" id="CHEBI:61930"/>
    </reaction>
    <physiologicalReaction direction="left-to-right" evidence="11">
        <dbReference type="Rhea" id="RHEA:58109"/>
    </physiologicalReaction>
</comment>
<evidence type="ECO:0000256" key="5">
    <source>
        <dbReference type="ARBA" id="ARBA00022723"/>
    </source>
</evidence>
<organism evidence="15 16">
    <name type="scientific">Paramuricea clavata</name>
    <name type="common">Red gorgonian</name>
    <name type="synonym">Violescent sea-whip</name>
    <dbReference type="NCBI Taxonomy" id="317549"/>
    <lineage>
        <taxon>Eukaryota</taxon>
        <taxon>Metazoa</taxon>
        <taxon>Cnidaria</taxon>
        <taxon>Anthozoa</taxon>
        <taxon>Octocorallia</taxon>
        <taxon>Malacalcyonacea</taxon>
        <taxon>Plexauridae</taxon>
        <taxon>Paramuricea</taxon>
    </lineage>
</organism>
<dbReference type="InterPro" id="IPR037138">
    <property type="entry name" value="His_deacetylse_dom_sf"/>
</dbReference>
<keyword evidence="7" id="KW-0156">Chromatin regulator</keyword>
<evidence type="ECO:0000256" key="4">
    <source>
        <dbReference type="ARBA" id="ARBA00022491"/>
    </source>
</evidence>
<name>A0A6S7G8G8_PARCT</name>
<evidence type="ECO:0000313" key="16">
    <source>
        <dbReference type="Proteomes" id="UP001152795"/>
    </source>
</evidence>
<keyword evidence="6" id="KW-0378">Hydrolase</keyword>
<protein>
    <recommendedName>
        <fullName evidence="3">histone deacetylase</fullName>
        <ecNumber evidence="3">3.5.1.98</ecNumber>
    </recommendedName>
</protein>
<dbReference type="EMBL" id="CACRXK020001121">
    <property type="protein sequence ID" value="CAB3987103.1"/>
    <property type="molecule type" value="Genomic_DNA"/>
</dbReference>
<proteinExistence type="inferred from homology"/>